<proteinExistence type="inferred from homology"/>
<feature type="transmembrane region" description="Helical" evidence="13">
    <location>
        <begin position="132"/>
        <end position="151"/>
    </location>
</feature>
<evidence type="ECO:0000313" key="15">
    <source>
        <dbReference type="Proteomes" id="UP001212841"/>
    </source>
</evidence>
<reference evidence="14" key="1">
    <citation type="submission" date="2020-05" db="EMBL/GenBank/DDBJ databases">
        <title>Phylogenomic resolution of chytrid fungi.</title>
        <authorList>
            <person name="Stajich J.E."/>
            <person name="Amses K."/>
            <person name="Simmons R."/>
            <person name="Seto K."/>
            <person name="Myers J."/>
            <person name="Bonds A."/>
            <person name="Quandt C.A."/>
            <person name="Barry K."/>
            <person name="Liu P."/>
            <person name="Grigoriev I."/>
            <person name="Longcore J.E."/>
            <person name="James T.Y."/>
        </authorList>
    </citation>
    <scope>NUCLEOTIDE SEQUENCE</scope>
    <source>
        <strain evidence="14">JEL0318</strain>
    </source>
</reference>
<dbReference type="Pfam" id="PF01222">
    <property type="entry name" value="ERG4_ERG24"/>
    <property type="match status" value="2"/>
</dbReference>
<feature type="transmembrane region" description="Helical" evidence="13">
    <location>
        <begin position="308"/>
        <end position="326"/>
    </location>
</feature>
<evidence type="ECO:0000256" key="7">
    <source>
        <dbReference type="ARBA" id="ARBA00023002"/>
    </source>
</evidence>
<dbReference type="PANTHER" id="PTHR21257">
    <property type="entry name" value="DELTA(14)-STEROL REDUCTASE"/>
    <property type="match status" value="1"/>
</dbReference>
<dbReference type="GO" id="GO:0006696">
    <property type="term" value="P:ergosterol biosynthetic process"/>
    <property type="evidence" value="ECO:0007669"/>
    <property type="project" value="TreeGrafter"/>
</dbReference>
<comment type="caution">
    <text evidence="14">The sequence shown here is derived from an EMBL/GenBank/DDBJ whole genome shotgun (WGS) entry which is preliminary data.</text>
</comment>
<accession>A0AAD5SGI0</accession>
<comment type="similarity">
    <text evidence="2">Belongs to the ERG4/ERG24 family.</text>
</comment>
<evidence type="ECO:0000256" key="10">
    <source>
        <dbReference type="ARBA" id="ARBA00023136"/>
    </source>
</evidence>
<protein>
    <submittedName>
        <fullName evidence="14">Uncharacterized protein</fullName>
    </submittedName>
</protein>
<dbReference type="Proteomes" id="UP001212841">
    <property type="component" value="Unassembled WGS sequence"/>
</dbReference>
<dbReference type="PROSITE" id="PS01018">
    <property type="entry name" value="STEROL_REDUCT_2"/>
    <property type="match status" value="1"/>
</dbReference>
<keyword evidence="5" id="KW-0752">Steroid biosynthesis</keyword>
<feature type="transmembrane region" description="Helical" evidence="13">
    <location>
        <begin position="43"/>
        <end position="61"/>
    </location>
</feature>
<evidence type="ECO:0000256" key="4">
    <source>
        <dbReference type="ARBA" id="ARBA00022692"/>
    </source>
</evidence>
<evidence type="ECO:0000256" key="8">
    <source>
        <dbReference type="ARBA" id="ARBA00023011"/>
    </source>
</evidence>
<dbReference type="PROSITE" id="PS01017">
    <property type="entry name" value="STEROL_REDUCT_1"/>
    <property type="match status" value="1"/>
</dbReference>
<dbReference type="InterPro" id="IPR001171">
    <property type="entry name" value="ERG24_DHCR-like"/>
</dbReference>
<dbReference type="GO" id="GO:0050613">
    <property type="term" value="F:Delta14-sterol reductase activity"/>
    <property type="evidence" value="ECO:0007669"/>
    <property type="project" value="TreeGrafter"/>
</dbReference>
<keyword evidence="7" id="KW-0560">Oxidoreductase</keyword>
<evidence type="ECO:0000256" key="1">
    <source>
        <dbReference type="ARBA" id="ARBA00004141"/>
    </source>
</evidence>
<keyword evidence="4 13" id="KW-0812">Transmembrane</keyword>
<dbReference type="AlphaFoldDB" id="A0AAD5SGI0"/>
<evidence type="ECO:0000256" key="6">
    <source>
        <dbReference type="ARBA" id="ARBA00022989"/>
    </source>
</evidence>
<evidence type="ECO:0000313" key="14">
    <source>
        <dbReference type="EMBL" id="KAJ3054168.1"/>
    </source>
</evidence>
<comment type="subcellular location">
    <subcellularLocation>
        <location evidence="1">Membrane</location>
        <topology evidence="1">Multi-pass membrane protein</topology>
    </subcellularLocation>
</comment>
<dbReference type="EMBL" id="JADGJD010000154">
    <property type="protein sequence ID" value="KAJ3054168.1"/>
    <property type="molecule type" value="Genomic_DNA"/>
</dbReference>
<evidence type="ECO:0000256" key="2">
    <source>
        <dbReference type="ARBA" id="ARBA00005402"/>
    </source>
</evidence>
<keyword evidence="6 13" id="KW-1133">Transmembrane helix</keyword>
<evidence type="ECO:0000256" key="9">
    <source>
        <dbReference type="ARBA" id="ARBA00023098"/>
    </source>
</evidence>
<evidence type="ECO:0000256" key="13">
    <source>
        <dbReference type="SAM" id="Phobius"/>
    </source>
</evidence>
<sequence length="475" mass="54071">MAPKQRSKALKAEDVLTPDSPSVSIPSPLNMQTTTFEFMGPRFIILGIIAMPIVTLLLQLLQKPDGFPHKAFYADPVTYLSVLIKSTTFYSHRAMAAYLSWFLFHAIGYYILPGERVKGTVLRSGERLTYPINGFASGVAAFAGLGVLYALKGFAPFLWVAHNTLPLATSAIIFTLSLSAFLYIYSFRNRRVLLSTLGNSGYTFYDLWMGRELNPRPLGIDLKYFCELRPGLIGWAVLNTCFAIRQYVEQGKVTNAMWVVLLFEGYYVVDALWNEKAILTTMDITTDGFGYVWGLFTLRRVGLADQPVIFTFRFMLVNGDLSWVPFNYSHQAYYLVHQPRTLPPTTLAAILALGLFGLFVFRSSNSQKNDFRTNPDAANVKHLKYMETKTGSRLLVSGWWGAARHVNYIGDWLMALSWSLPCGFAHPLPYFYPAYFGILLVHRCGRDEHKCRTKYGKDWDEYCQRVPYKFIPYVW</sequence>
<feature type="transmembrane region" description="Helical" evidence="13">
    <location>
        <begin position="346"/>
        <end position="362"/>
    </location>
</feature>
<dbReference type="GO" id="GO:0005789">
    <property type="term" value="C:endoplasmic reticulum membrane"/>
    <property type="evidence" value="ECO:0007669"/>
    <property type="project" value="TreeGrafter"/>
</dbReference>
<evidence type="ECO:0000256" key="3">
    <source>
        <dbReference type="ARBA" id="ARBA00022516"/>
    </source>
</evidence>
<dbReference type="PANTHER" id="PTHR21257:SF52">
    <property type="entry name" value="DELTA(14)-STEROL REDUCTASE TM7SF2"/>
    <property type="match status" value="1"/>
</dbReference>
<dbReference type="InterPro" id="IPR018083">
    <property type="entry name" value="Sterol_reductase_CS"/>
</dbReference>
<keyword evidence="9" id="KW-0443">Lipid metabolism</keyword>
<dbReference type="Gene3D" id="1.20.120.1630">
    <property type="match status" value="1"/>
</dbReference>
<keyword evidence="3" id="KW-0444">Lipid biosynthesis</keyword>
<keyword evidence="10 13" id="KW-0472">Membrane</keyword>
<keyword evidence="8" id="KW-0756">Sterol biosynthesis</keyword>
<gene>
    <name evidence="14" type="ORF">HK097_002490</name>
</gene>
<keyword evidence="11" id="KW-1207">Sterol metabolism</keyword>
<evidence type="ECO:0000256" key="11">
    <source>
        <dbReference type="ARBA" id="ARBA00023166"/>
    </source>
</evidence>
<feature type="transmembrane region" description="Helical" evidence="13">
    <location>
        <begin position="163"/>
        <end position="185"/>
    </location>
</feature>
<feature type="transmembrane region" description="Helical" evidence="13">
    <location>
        <begin position="95"/>
        <end position="112"/>
    </location>
</feature>
<keyword evidence="12" id="KW-0753">Steroid metabolism</keyword>
<evidence type="ECO:0000256" key="5">
    <source>
        <dbReference type="ARBA" id="ARBA00022955"/>
    </source>
</evidence>
<name>A0AAD5SGI0_9FUNG</name>
<evidence type="ECO:0000256" key="12">
    <source>
        <dbReference type="ARBA" id="ARBA00023221"/>
    </source>
</evidence>
<organism evidence="14 15">
    <name type="scientific">Rhizophlyctis rosea</name>
    <dbReference type="NCBI Taxonomy" id="64517"/>
    <lineage>
        <taxon>Eukaryota</taxon>
        <taxon>Fungi</taxon>
        <taxon>Fungi incertae sedis</taxon>
        <taxon>Chytridiomycota</taxon>
        <taxon>Chytridiomycota incertae sedis</taxon>
        <taxon>Chytridiomycetes</taxon>
        <taxon>Rhizophlyctidales</taxon>
        <taxon>Rhizophlyctidaceae</taxon>
        <taxon>Rhizophlyctis</taxon>
    </lineage>
</organism>
<keyword evidence="15" id="KW-1185">Reference proteome</keyword>